<keyword evidence="2" id="KW-1185">Reference proteome</keyword>
<dbReference type="Pfam" id="PF20120">
    <property type="entry name" value="DUF6510"/>
    <property type="match status" value="1"/>
</dbReference>
<dbReference type="AlphaFoldDB" id="A0A7W3JF65"/>
<reference evidence="1 2" key="1">
    <citation type="submission" date="2020-07" db="EMBL/GenBank/DDBJ databases">
        <title>Sequencing the genomes of 1000 actinobacteria strains.</title>
        <authorList>
            <person name="Klenk H.-P."/>
        </authorList>
    </citation>
    <scope>NUCLEOTIDE SEQUENCE [LARGE SCALE GENOMIC DNA]</scope>
    <source>
        <strain evidence="1 2">DSM 44121</strain>
    </source>
</reference>
<dbReference type="Proteomes" id="UP000540568">
    <property type="component" value="Unassembled WGS sequence"/>
</dbReference>
<accession>A0A7W3JF65</accession>
<comment type="caution">
    <text evidence="1">The sequence shown here is derived from an EMBL/GenBank/DDBJ whole genome shotgun (WGS) entry which is preliminary data.</text>
</comment>
<sequence>MTHHLDGNVLAGALSEVFRADVTAARGRCGGCGHMAVLGEAMVYTDAPGLVARCAGCDQVLATVVDAGDRVILSLAGLSAVELRR</sequence>
<dbReference type="InterPro" id="IPR045423">
    <property type="entry name" value="DUF6510"/>
</dbReference>
<dbReference type="EMBL" id="JACGWV010000003">
    <property type="protein sequence ID" value="MBA8811704.1"/>
    <property type="molecule type" value="Genomic_DNA"/>
</dbReference>
<evidence type="ECO:0000313" key="2">
    <source>
        <dbReference type="Proteomes" id="UP000540568"/>
    </source>
</evidence>
<keyword evidence="1" id="KW-0687">Ribonucleoprotein</keyword>
<keyword evidence="1" id="KW-0689">Ribosomal protein</keyword>
<gene>
    <name evidence="1" type="ORF">FHX71_005711</name>
</gene>
<dbReference type="GO" id="GO:0005840">
    <property type="term" value="C:ribosome"/>
    <property type="evidence" value="ECO:0007669"/>
    <property type="project" value="UniProtKB-KW"/>
</dbReference>
<name>A0A7W3JF65_9MICO</name>
<organism evidence="1 2">
    <name type="scientific">Promicromonospora sukumoe</name>
    <dbReference type="NCBI Taxonomy" id="88382"/>
    <lineage>
        <taxon>Bacteria</taxon>
        <taxon>Bacillati</taxon>
        <taxon>Actinomycetota</taxon>
        <taxon>Actinomycetes</taxon>
        <taxon>Micrococcales</taxon>
        <taxon>Promicromonosporaceae</taxon>
        <taxon>Promicromonospora</taxon>
    </lineage>
</organism>
<dbReference type="RefSeq" id="WP_182620788.1">
    <property type="nucleotide sequence ID" value="NZ_BAAATF010000001.1"/>
</dbReference>
<protein>
    <submittedName>
        <fullName evidence="1">Ribosomal protein S27E</fullName>
    </submittedName>
</protein>
<proteinExistence type="predicted"/>
<evidence type="ECO:0000313" key="1">
    <source>
        <dbReference type="EMBL" id="MBA8811704.1"/>
    </source>
</evidence>